<dbReference type="PANTHER" id="PTHR31672">
    <property type="entry name" value="BNACNNG10540D PROTEIN"/>
    <property type="match status" value="1"/>
</dbReference>
<dbReference type="Proteomes" id="UP000822688">
    <property type="component" value="Chromosome 6"/>
</dbReference>
<dbReference type="PANTHER" id="PTHR31672:SF2">
    <property type="entry name" value="F-BOX DOMAIN-CONTAINING PROTEIN"/>
    <property type="match status" value="1"/>
</dbReference>
<dbReference type="Gene3D" id="1.20.1280.50">
    <property type="match status" value="1"/>
</dbReference>
<feature type="region of interest" description="Disordered" evidence="1">
    <location>
        <begin position="307"/>
        <end position="328"/>
    </location>
</feature>
<evidence type="ECO:0000313" key="4">
    <source>
        <dbReference type="EMBL" id="KAG0570727.1"/>
    </source>
</evidence>
<evidence type="ECO:0000256" key="2">
    <source>
        <dbReference type="SAM" id="Phobius"/>
    </source>
</evidence>
<keyword evidence="2" id="KW-0472">Membrane</keyword>
<dbReference type="Pfam" id="PF00646">
    <property type="entry name" value="F-box"/>
    <property type="match status" value="1"/>
</dbReference>
<keyword evidence="2" id="KW-0812">Transmembrane</keyword>
<dbReference type="InterPro" id="IPR036047">
    <property type="entry name" value="F-box-like_dom_sf"/>
</dbReference>
<reference evidence="4 5" key="1">
    <citation type="submission" date="2020-06" db="EMBL/GenBank/DDBJ databases">
        <title>WGS assembly of Ceratodon purpureus strain R40.</title>
        <authorList>
            <person name="Carey S.B."/>
            <person name="Jenkins J."/>
            <person name="Shu S."/>
            <person name="Lovell J.T."/>
            <person name="Sreedasyam A."/>
            <person name="Maumus F."/>
            <person name="Tiley G.P."/>
            <person name="Fernandez-Pozo N."/>
            <person name="Barry K."/>
            <person name="Chen C."/>
            <person name="Wang M."/>
            <person name="Lipzen A."/>
            <person name="Daum C."/>
            <person name="Saski C.A."/>
            <person name="Payton A.C."/>
            <person name="Mcbreen J.C."/>
            <person name="Conrad R.E."/>
            <person name="Kollar L.M."/>
            <person name="Olsson S."/>
            <person name="Huttunen S."/>
            <person name="Landis J.B."/>
            <person name="Wickett N.J."/>
            <person name="Johnson M.G."/>
            <person name="Rensing S.A."/>
            <person name="Grimwood J."/>
            <person name="Schmutz J."/>
            <person name="Mcdaniel S.F."/>
        </authorList>
    </citation>
    <scope>NUCLEOTIDE SEQUENCE [LARGE SCALE GENOMIC DNA]</scope>
    <source>
        <strain evidence="4 5">R40</strain>
    </source>
</reference>
<dbReference type="InterPro" id="IPR001810">
    <property type="entry name" value="F-box_dom"/>
</dbReference>
<accession>A0A8T0HI89</accession>
<feature type="domain" description="F-box" evidence="3">
    <location>
        <begin position="61"/>
        <end position="101"/>
    </location>
</feature>
<protein>
    <recommendedName>
        <fullName evidence="3">F-box domain-containing protein</fullName>
    </recommendedName>
</protein>
<dbReference type="CDD" id="cd09917">
    <property type="entry name" value="F-box_SF"/>
    <property type="match status" value="1"/>
</dbReference>
<dbReference type="SMART" id="SM00256">
    <property type="entry name" value="FBOX"/>
    <property type="match status" value="1"/>
</dbReference>
<keyword evidence="5" id="KW-1185">Reference proteome</keyword>
<evidence type="ECO:0000259" key="3">
    <source>
        <dbReference type="SMART" id="SM00256"/>
    </source>
</evidence>
<dbReference type="AlphaFoldDB" id="A0A8T0HI89"/>
<dbReference type="EMBL" id="CM026427">
    <property type="protein sequence ID" value="KAG0570727.1"/>
    <property type="molecule type" value="Genomic_DNA"/>
</dbReference>
<comment type="caution">
    <text evidence="4">The sequence shown here is derived from an EMBL/GenBank/DDBJ whole genome shotgun (WGS) entry which is preliminary data.</text>
</comment>
<proteinExistence type="predicted"/>
<organism evidence="4 5">
    <name type="scientific">Ceratodon purpureus</name>
    <name type="common">Fire moss</name>
    <name type="synonym">Dicranum purpureum</name>
    <dbReference type="NCBI Taxonomy" id="3225"/>
    <lineage>
        <taxon>Eukaryota</taxon>
        <taxon>Viridiplantae</taxon>
        <taxon>Streptophyta</taxon>
        <taxon>Embryophyta</taxon>
        <taxon>Bryophyta</taxon>
        <taxon>Bryophytina</taxon>
        <taxon>Bryopsida</taxon>
        <taxon>Dicranidae</taxon>
        <taxon>Pseudoditrichales</taxon>
        <taxon>Ditrichaceae</taxon>
        <taxon>Ceratodon</taxon>
    </lineage>
</organism>
<dbReference type="SUPFAM" id="SSF81383">
    <property type="entry name" value="F-box domain"/>
    <property type="match status" value="1"/>
</dbReference>
<name>A0A8T0HI89_CERPU</name>
<sequence length="364" mass="41665">MICHSPTGDVKLGFQVPTMLSHVERVCCRFWCRWVLVVVWVLVMAMVYQRTSVEARLWQQMSFELVERVLSFLGAPDLCRCRAVCRRWDYLICTLRFGALCRENARGHPGYIVARVVEDTGGFYSESDGSEEEEEEDYTRFGWSILDVRLRLAADEGLVCEFRVFFELVVSLTVFNPLTKTTVALPFPPKHPGAKLKNGTLNFVVDETDNNFKIFFIHQCMMRMAPAGGSEGPEEIKRHDVMHIYESATGQWRSTTNPPLPKGQLGIGPFGSNVMFQGYCDLWYATNAMNLRVPTGRRKKLKMRKSNKKTWNETLSQSRKANGSGLPSQWIPQLIPPAGYTVCTCRKKISKGDRYNYRVQKWMG</sequence>
<feature type="transmembrane region" description="Helical" evidence="2">
    <location>
        <begin position="30"/>
        <end position="48"/>
    </location>
</feature>
<keyword evidence="2" id="KW-1133">Transmembrane helix</keyword>
<feature type="compositionally biased region" description="Polar residues" evidence="1">
    <location>
        <begin position="312"/>
        <end position="328"/>
    </location>
</feature>
<evidence type="ECO:0000256" key="1">
    <source>
        <dbReference type="SAM" id="MobiDB-lite"/>
    </source>
</evidence>
<gene>
    <name evidence="4" type="ORF">KC19_6G183400</name>
</gene>
<evidence type="ECO:0000313" key="5">
    <source>
        <dbReference type="Proteomes" id="UP000822688"/>
    </source>
</evidence>
<dbReference type="InterPro" id="IPR050796">
    <property type="entry name" value="SCF_F-box_component"/>
</dbReference>